<accession>A0A4Y7SV58</accession>
<evidence type="ECO:0000256" key="2">
    <source>
        <dbReference type="ARBA" id="ARBA00022723"/>
    </source>
</evidence>
<evidence type="ECO:0000256" key="4">
    <source>
        <dbReference type="ARBA" id="ARBA00022833"/>
    </source>
</evidence>
<proteinExistence type="predicted"/>
<dbReference type="OrthoDB" id="3050260at2759"/>
<dbReference type="InterPro" id="IPR012337">
    <property type="entry name" value="RNaseH-like_sf"/>
</dbReference>
<keyword evidence="7" id="KW-1185">Reference proteome</keyword>
<sequence>MDNASNCNKTAEVLPNMISTFAGEEAHVRCFSHILHLIAQVNVSTTSPANSMFMSFFFRKRKSSKKVKKNADGLDELIDVDEPDNGDEEDDAVALKEIEADDAQLADDDGYVTHGKAVVYSMHEEAIRYMEAEKAISLDKKEINEALGIMPKVAGLARHIHDSGDLKERFDNLVSGDSTLDGSKRTLDRRVPTCWNSDHACLQAHQYFRTQVEQMIGLTGTKLRAYALSERQWKISDDLVDALRIFEEPTRLFSNASVPLIVNVIPAFDDLRLSLEGIRDDDDEENNISPVMRVAAHAALMMVDKYETMSWECPIYYVAIVMCPDRKMQWLKNRPAYDWRTLKYIKDLVIKYFEDKYQTSALPGAPTEEELRSHSQQVCNPVTVVALGTHNMS</sequence>
<dbReference type="PANTHER" id="PTHR46481:SF10">
    <property type="entry name" value="ZINC FINGER BED DOMAIN-CONTAINING PROTEIN 39"/>
    <property type="match status" value="1"/>
</dbReference>
<dbReference type="InterPro" id="IPR052035">
    <property type="entry name" value="ZnF_BED_domain_contain"/>
</dbReference>
<dbReference type="GO" id="GO:0005634">
    <property type="term" value="C:nucleus"/>
    <property type="evidence" value="ECO:0007669"/>
    <property type="project" value="UniProtKB-SubCell"/>
</dbReference>
<evidence type="ECO:0000256" key="1">
    <source>
        <dbReference type="ARBA" id="ARBA00004123"/>
    </source>
</evidence>
<evidence type="ECO:0000313" key="6">
    <source>
        <dbReference type="EMBL" id="TEB25601.1"/>
    </source>
</evidence>
<dbReference type="AlphaFoldDB" id="A0A4Y7SV58"/>
<dbReference type="PANTHER" id="PTHR46481">
    <property type="entry name" value="ZINC FINGER BED DOMAIN-CONTAINING PROTEIN 4"/>
    <property type="match status" value="1"/>
</dbReference>
<keyword evidence="3" id="KW-0863">Zinc-finger</keyword>
<keyword evidence="4" id="KW-0862">Zinc</keyword>
<keyword evidence="5" id="KW-0539">Nucleus</keyword>
<gene>
    <name evidence="6" type="ORF">FA13DRAFT_1637160</name>
</gene>
<dbReference type="EMBL" id="QPFP01000055">
    <property type="protein sequence ID" value="TEB25601.1"/>
    <property type="molecule type" value="Genomic_DNA"/>
</dbReference>
<evidence type="ECO:0000313" key="7">
    <source>
        <dbReference type="Proteomes" id="UP000298030"/>
    </source>
</evidence>
<dbReference type="GO" id="GO:0008270">
    <property type="term" value="F:zinc ion binding"/>
    <property type="evidence" value="ECO:0007669"/>
    <property type="project" value="UniProtKB-KW"/>
</dbReference>
<dbReference type="Proteomes" id="UP000298030">
    <property type="component" value="Unassembled WGS sequence"/>
</dbReference>
<dbReference type="SUPFAM" id="SSF53098">
    <property type="entry name" value="Ribonuclease H-like"/>
    <property type="match status" value="1"/>
</dbReference>
<evidence type="ECO:0000256" key="3">
    <source>
        <dbReference type="ARBA" id="ARBA00022771"/>
    </source>
</evidence>
<reference evidence="6 7" key="1">
    <citation type="journal article" date="2019" name="Nat. Ecol. Evol.">
        <title>Megaphylogeny resolves global patterns of mushroom evolution.</title>
        <authorList>
            <person name="Varga T."/>
            <person name="Krizsan K."/>
            <person name="Foldi C."/>
            <person name="Dima B."/>
            <person name="Sanchez-Garcia M."/>
            <person name="Sanchez-Ramirez S."/>
            <person name="Szollosi G.J."/>
            <person name="Szarkandi J.G."/>
            <person name="Papp V."/>
            <person name="Albert L."/>
            <person name="Andreopoulos W."/>
            <person name="Angelini C."/>
            <person name="Antonin V."/>
            <person name="Barry K.W."/>
            <person name="Bougher N.L."/>
            <person name="Buchanan P."/>
            <person name="Buyck B."/>
            <person name="Bense V."/>
            <person name="Catcheside P."/>
            <person name="Chovatia M."/>
            <person name="Cooper J."/>
            <person name="Damon W."/>
            <person name="Desjardin D."/>
            <person name="Finy P."/>
            <person name="Geml J."/>
            <person name="Haridas S."/>
            <person name="Hughes K."/>
            <person name="Justo A."/>
            <person name="Karasinski D."/>
            <person name="Kautmanova I."/>
            <person name="Kiss B."/>
            <person name="Kocsube S."/>
            <person name="Kotiranta H."/>
            <person name="LaButti K.M."/>
            <person name="Lechner B.E."/>
            <person name="Liimatainen K."/>
            <person name="Lipzen A."/>
            <person name="Lukacs Z."/>
            <person name="Mihaltcheva S."/>
            <person name="Morgado L.N."/>
            <person name="Niskanen T."/>
            <person name="Noordeloos M.E."/>
            <person name="Ohm R.A."/>
            <person name="Ortiz-Santana B."/>
            <person name="Ovrebo C."/>
            <person name="Racz N."/>
            <person name="Riley R."/>
            <person name="Savchenko A."/>
            <person name="Shiryaev A."/>
            <person name="Soop K."/>
            <person name="Spirin V."/>
            <person name="Szebenyi C."/>
            <person name="Tomsovsky M."/>
            <person name="Tulloss R.E."/>
            <person name="Uehling J."/>
            <person name="Grigoriev I.V."/>
            <person name="Vagvolgyi C."/>
            <person name="Papp T."/>
            <person name="Martin F.M."/>
            <person name="Miettinen O."/>
            <person name="Hibbett D.S."/>
            <person name="Nagy L.G."/>
        </authorList>
    </citation>
    <scope>NUCLEOTIDE SEQUENCE [LARGE SCALE GENOMIC DNA]</scope>
    <source>
        <strain evidence="6 7">FP101781</strain>
    </source>
</reference>
<comment type="subcellular location">
    <subcellularLocation>
        <location evidence="1">Nucleus</location>
    </subcellularLocation>
</comment>
<evidence type="ECO:0000256" key="5">
    <source>
        <dbReference type="ARBA" id="ARBA00023242"/>
    </source>
</evidence>
<protein>
    <recommendedName>
        <fullName evidence="8">hAT-like transposase RNase-H fold domain-containing protein</fullName>
    </recommendedName>
</protein>
<name>A0A4Y7SV58_COPMI</name>
<organism evidence="6 7">
    <name type="scientific">Coprinellus micaceus</name>
    <name type="common">Glistening ink-cap mushroom</name>
    <name type="synonym">Coprinus micaceus</name>
    <dbReference type="NCBI Taxonomy" id="71717"/>
    <lineage>
        <taxon>Eukaryota</taxon>
        <taxon>Fungi</taxon>
        <taxon>Dikarya</taxon>
        <taxon>Basidiomycota</taxon>
        <taxon>Agaricomycotina</taxon>
        <taxon>Agaricomycetes</taxon>
        <taxon>Agaricomycetidae</taxon>
        <taxon>Agaricales</taxon>
        <taxon>Agaricineae</taxon>
        <taxon>Psathyrellaceae</taxon>
        <taxon>Coprinellus</taxon>
    </lineage>
</organism>
<evidence type="ECO:0008006" key="8">
    <source>
        <dbReference type="Google" id="ProtNLM"/>
    </source>
</evidence>
<comment type="caution">
    <text evidence="6">The sequence shown here is derived from an EMBL/GenBank/DDBJ whole genome shotgun (WGS) entry which is preliminary data.</text>
</comment>
<keyword evidence="2" id="KW-0479">Metal-binding</keyword>